<dbReference type="OrthoDB" id="2143914at2759"/>
<protein>
    <submittedName>
        <fullName evidence="1">Homeodomain-like protein</fullName>
    </submittedName>
</protein>
<gene>
    <name evidence="1" type="ORF">N7509_011630</name>
</gene>
<comment type="caution">
    <text evidence="1">The sequence shown here is derived from an EMBL/GenBank/DDBJ whole genome shotgun (WGS) entry which is preliminary data.</text>
</comment>
<organism evidence="1 2">
    <name type="scientific">Penicillium cosmopolitanum</name>
    <dbReference type="NCBI Taxonomy" id="1131564"/>
    <lineage>
        <taxon>Eukaryota</taxon>
        <taxon>Fungi</taxon>
        <taxon>Dikarya</taxon>
        <taxon>Ascomycota</taxon>
        <taxon>Pezizomycotina</taxon>
        <taxon>Eurotiomycetes</taxon>
        <taxon>Eurotiomycetidae</taxon>
        <taxon>Eurotiales</taxon>
        <taxon>Aspergillaceae</taxon>
        <taxon>Penicillium</taxon>
    </lineage>
</organism>
<evidence type="ECO:0000313" key="2">
    <source>
        <dbReference type="Proteomes" id="UP001147747"/>
    </source>
</evidence>
<dbReference type="RefSeq" id="XP_056482297.1">
    <property type="nucleotide sequence ID" value="XM_056636267.1"/>
</dbReference>
<accession>A0A9W9SH63</accession>
<name>A0A9W9SH63_9EURO</name>
<keyword evidence="1" id="KW-0238">DNA-binding</keyword>
<reference evidence="1" key="2">
    <citation type="journal article" date="2023" name="IMA Fungus">
        <title>Comparative genomic study of the Penicillium genus elucidates a diverse pangenome and 15 lateral gene transfer events.</title>
        <authorList>
            <person name="Petersen C."/>
            <person name="Sorensen T."/>
            <person name="Nielsen M.R."/>
            <person name="Sondergaard T.E."/>
            <person name="Sorensen J.L."/>
            <person name="Fitzpatrick D.A."/>
            <person name="Frisvad J.C."/>
            <person name="Nielsen K.L."/>
        </authorList>
    </citation>
    <scope>NUCLEOTIDE SEQUENCE</scope>
    <source>
        <strain evidence="1">IBT 29677</strain>
    </source>
</reference>
<keyword evidence="1" id="KW-0371">Homeobox</keyword>
<sequence>MVFEEEIQDERMASVFDGNALFAKTTQYGWKGLEAATSNAMLETESFWPTDARTSSSSSPFQGGVLDGDLGIGNLLEDSYWEPQSIRPLPKCTLPELQDTSEGLLGSMSPFDSVTQYPYASIDSEESSPGTSVAICSQLSNSSGDFPMTAASGSDNKQLANPTARYPGKDWTNIFNLTLRCTKTKMEAIRKSVFEAANDALCIEENDEDVVELRLRAELRS</sequence>
<keyword evidence="2" id="KW-1185">Reference proteome</keyword>
<dbReference type="Proteomes" id="UP001147747">
    <property type="component" value="Unassembled WGS sequence"/>
</dbReference>
<dbReference type="GO" id="GO:0003677">
    <property type="term" value="F:DNA binding"/>
    <property type="evidence" value="ECO:0007669"/>
    <property type="project" value="UniProtKB-KW"/>
</dbReference>
<dbReference type="EMBL" id="JAPZBU010000011">
    <property type="protein sequence ID" value="KAJ5378511.1"/>
    <property type="molecule type" value="Genomic_DNA"/>
</dbReference>
<dbReference type="AlphaFoldDB" id="A0A9W9SH63"/>
<reference evidence="1" key="1">
    <citation type="submission" date="2022-12" db="EMBL/GenBank/DDBJ databases">
        <authorList>
            <person name="Petersen C."/>
        </authorList>
    </citation>
    <scope>NUCLEOTIDE SEQUENCE</scope>
    <source>
        <strain evidence="1">IBT 29677</strain>
    </source>
</reference>
<proteinExistence type="predicted"/>
<evidence type="ECO:0000313" key="1">
    <source>
        <dbReference type="EMBL" id="KAJ5378511.1"/>
    </source>
</evidence>
<dbReference type="GeneID" id="81375247"/>